<reference evidence="1 2" key="1">
    <citation type="submission" date="2024-03" db="EMBL/GenBank/DDBJ databases">
        <title>Adaptation during the transition from Ophiocordyceps entomopathogen to insect associate is accompanied by gene loss and intensified selection.</title>
        <authorList>
            <person name="Ward C.M."/>
            <person name="Onetto C.A."/>
            <person name="Borneman A.R."/>
        </authorList>
    </citation>
    <scope>NUCLEOTIDE SEQUENCE [LARGE SCALE GENOMIC DNA]</scope>
    <source>
        <strain evidence="1">AWRI1</strain>
        <tissue evidence="1">Single Adult Female</tissue>
    </source>
</reference>
<protein>
    <recommendedName>
        <fullName evidence="3">F-box domain-containing protein</fullName>
    </recommendedName>
</protein>
<dbReference type="Proteomes" id="UP001367676">
    <property type="component" value="Unassembled WGS sequence"/>
</dbReference>
<dbReference type="AlphaFoldDB" id="A0AAN9TBD4"/>
<evidence type="ECO:0000313" key="2">
    <source>
        <dbReference type="Proteomes" id="UP001367676"/>
    </source>
</evidence>
<accession>A0AAN9TBD4</accession>
<proteinExistence type="predicted"/>
<organism evidence="1 2">
    <name type="scientific">Parthenolecanium corni</name>
    <dbReference type="NCBI Taxonomy" id="536013"/>
    <lineage>
        <taxon>Eukaryota</taxon>
        <taxon>Metazoa</taxon>
        <taxon>Ecdysozoa</taxon>
        <taxon>Arthropoda</taxon>
        <taxon>Hexapoda</taxon>
        <taxon>Insecta</taxon>
        <taxon>Pterygota</taxon>
        <taxon>Neoptera</taxon>
        <taxon>Paraneoptera</taxon>
        <taxon>Hemiptera</taxon>
        <taxon>Sternorrhyncha</taxon>
        <taxon>Coccoidea</taxon>
        <taxon>Coccidae</taxon>
        <taxon>Parthenolecanium</taxon>
    </lineage>
</organism>
<dbReference type="EMBL" id="JBBCAQ010000033">
    <property type="protein sequence ID" value="KAK7582201.1"/>
    <property type="molecule type" value="Genomic_DNA"/>
</dbReference>
<evidence type="ECO:0000313" key="1">
    <source>
        <dbReference type="EMBL" id="KAK7582201.1"/>
    </source>
</evidence>
<name>A0AAN9TBD4_9HEMI</name>
<gene>
    <name evidence="1" type="ORF">V9T40_013646</name>
</gene>
<sequence>MECDNSSVCKQVELASNNSLSPDADKNIEKVFSNELILSKILERVPVKDRINAKTVCSGFLKELSRTKFLKEEFIAFRENFSPEVVERLESLGLLDREKINLTFINVETFVKQPENFWHHHRRKVQKVRFKGCGINFDLLWQVLKNSPQNLLEISTVGCFFDDKSGWTTRHLEHDPLKSLLLSTDPPNPKRGKGKLFFQRTLKEYVYRFIKNSINMFVYCSKGNVNTFVFEFPCDEHFVAFRGWDVQDVTIYNHIQLDANPKTLPGWSSFRSYLKTKDIDQKCDPRWVMVEIKEIEHMAIENTDPPFLAYMKDGVL</sequence>
<keyword evidence="2" id="KW-1185">Reference proteome</keyword>
<comment type="caution">
    <text evidence="1">The sequence shown here is derived from an EMBL/GenBank/DDBJ whole genome shotgun (WGS) entry which is preliminary data.</text>
</comment>
<evidence type="ECO:0008006" key="3">
    <source>
        <dbReference type="Google" id="ProtNLM"/>
    </source>
</evidence>